<keyword evidence="1" id="KW-0210">Decarboxylase</keyword>
<reference evidence="5 6" key="1">
    <citation type="submission" date="2018-11" db="EMBL/GenBank/DDBJ databases">
        <title>Genomic Encyclopedia of Type Strains, Phase IV (KMG-IV): sequencing the most valuable type-strain genomes for metagenomic binning, comparative biology and taxonomic classification.</title>
        <authorList>
            <person name="Goeker M."/>
        </authorList>
    </citation>
    <scope>NUCLEOTIDE SEQUENCE [LARGE SCALE GENOMIC DNA]</scope>
    <source>
        <strain evidence="5 6">DSM 5900</strain>
    </source>
</reference>
<evidence type="ECO:0000259" key="4">
    <source>
        <dbReference type="Pfam" id="PF02775"/>
    </source>
</evidence>
<dbReference type="EMBL" id="RJKX01000016">
    <property type="protein sequence ID" value="ROP83719.1"/>
    <property type="molecule type" value="Genomic_DNA"/>
</dbReference>
<evidence type="ECO:0000256" key="1">
    <source>
        <dbReference type="ARBA" id="ARBA00022793"/>
    </source>
</evidence>
<dbReference type="Proteomes" id="UP000278222">
    <property type="component" value="Unassembled WGS sequence"/>
</dbReference>
<accession>A0A3N1KY58</accession>
<keyword evidence="3" id="KW-0812">Transmembrane</keyword>
<dbReference type="AlphaFoldDB" id="A0A3N1KY58"/>
<dbReference type="SUPFAM" id="SSF52518">
    <property type="entry name" value="Thiamin diphosphate-binding fold (THDP-binding)"/>
    <property type="match status" value="1"/>
</dbReference>
<dbReference type="Gene3D" id="3.40.50.970">
    <property type="match status" value="1"/>
</dbReference>
<dbReference type="InterPro" id="IPR029061">
    <property type="entry name" value="THDP-binding"/>
</dbReference>
<feature type="transmembrane region" description="Helical" evidence="3">
    <location>
        <begin position="51"/>
        <end position="70"/>
    </location>
</feature>
<dbReference type="GO" id="GO:0016831">
    <property type="term" value="F:carboxy-lyase activity"/>
    <property type="evidence" value="ECO:0007669"/>
    <property type="project" value="UniProtKB-KW"/>
</dbReference>
<proteinExistence type="predicted"/>
<dbReference type="InterPro" id="IPR051818">
    <property type="entry name" value="TPP_dependent_decarboxylase"/>
</dbReference>
<dbReference type="Pfam" id="PF02775">
    <property type="entry name" value="TPP_enzyme_C"/>
    <property type="match status" value="1"/>
</dbReference>
<dbReference type="GO" id="GO:0030976">
    <property type="term" value="F:thiamine pyrophosphate binding"/>
    <property type="evidence" value="ECO:0007669"/>
    <property type="project" value="InterPro"/>
</dbReference>
<dbReference type="PANTHER" id="PTHR42818">
    <property type="entry name" value="SULFOPYRUVATE DECARBOXYLASE SUBUNIT ALPHA"/>
    <property type="match status" value="1"/>
</dbReference>
<dbReference type="GO" id="GO:0044281">
    <property type="term" value="P:small molecule metabolic process"/>
    <property type="evidence" value="ECO:0007669"/>
    <property type="project" value="UniProtKB-ARBA"/>
</dbReference>
<dbReference type="RefSeq" id="WP_245978470.1">
    <property type="nucleotide sequence ID" value="NZ_AP019700.1"/>
</dbReference>
<name>A0A3N1KY58_9PROT</name>
<feature type="domain" description="Thiamine pyrophosphate enzyme TPP-binding" evidence="4">
    <location>
        <begin position="48"/>
        <end position="165"/>
    </location>
</feature>
<evidence type="ECO:0000313" key="6">
    <source>
        <dbReference type="Proteomes" id="UP000278222"/>
    </source>
</evidence>
<sequence>MTTRTMTTPTIHRRPLVARLLEGRDERLLVVTGLGTPTYDAAAAGDDPRTFFLWGAMGGATMMGLGLALAQPDKRVLVLAGDGEMLMSVGSLATVAMKRPANLAVVVLDNEHFGETGMQPTPTHAGVDLAGMAAAAGWATTLTARTDADIPALVEAARNTPGPVFAVAKIMAEKLPFVLPPKDGAYLKDRFRQAVLGEA</sequence>
<comment type="caution">
    <text evidence="5">The sequence shown here is derived from an EMBL/GenBank/DDBJ whole genome shotgun (WGS) entry which is preliminary data.</text>
</comment>
<evidence type="ECO:0000256" key="2">
    <source>
        <dbReference type="ARBA" id="ARBA00023239"/>
    </source>
</evidence>
<dbReference type="PANTHER" id="PTHR42818:SF1">
    <property type="entry name" value="SULFOPYRUVATE DECARBOXYLASE"/>
    <property type="match status" value="1"/>
</dbReference>
<keyword evidence="2" id="KW-0456">Lyase</keyword>
<protein>
    <submittedName>
        <fullName evidence="5">Thiamine pyrophosphate-dependent enzyme</fullName>
    </submittedName>
</protein>
<evidence type="ECO:0000256" key="3">
    <source>
        <dbReference type="SAM" id="Phobius"/>
    </source>
</evidence>
<keyword evidence="6" id="KW-1185">Reference proteome</keyword>
<organism evidence="5 6">
    <name type="scientific">Stella humosa</name>
    <dbReference type="NCBI Taxonomy" id="94"/>
    <lineage>
        <taxon>Bacteria</taxon>
        <taxon>Pseudomonadati</taxon>
        <taxon>Pseudomonadota</taxon>
        <taxon>Alphaproteobacteria</taxon>
        <taxon>Rhodospirillales</taxon>
        <taxon>Stellaceae</taxon>
        <taxon>Stella</taxon>
    </lineage>
</organism>
<keyword evidence="3" id="KW-0472">Membrane</keyword>
<keyword evidence="3" id="KW-1133">Transmembrane helix</keyword>
<gene>
    <name evidence="5" type="ORF">EDC65_4368</name>
</gene>
<evidence type="ECO:0000313" key="5">
    <source>
        <dbReference type="EMBL" id="ROP83719.1"/>
    </source>
</evidence>
<dbReference type="InterPro" id="IPR011766">
    <property type="entry name" value="TPP_enzyme_TPP-bd"/>
</dbReference>